<feature type="compositionally biased region" description="Basic and acidic residues" evidence="1">
    <location>
        <begin position="242"/>
        <end position="252"/>
    </location>
</feature>
<accession>A0A6V7NSD0</accession>
<name>A0A6V7NSD0_ANACO</name>
<feature type="region of interest" description="Disordered" evidence="1">
    <location>
        <begin position="240"/>
        <end position="284"/>
    </location>
</feature>
<organism evidence="2">
    <name type="scientific">Ananas comosus var. bracteatus</name>
    <name type="common">red pineapple</name>
    <dbReference type="NCBI Taxonomy" id="296719"/>
    <lineage>
        <taxon>Eukaryota</taxon>
        <taxon>Viridiplantae</taxon>
        <taxon>Streptophyta</taxon>
        <taxon>Embryophyta</taxon>
        <taxon>Tracheophyta</taxon>
        <taxon>Spermatophyta</taxon>
        <taxon>Magnoliopsida</taxon>
        <taxon>Liliopsida</taxon>
        <taxon>Poales</taxon>
        <taxon>Bromeliaceae</taxon>
        <taxon>Bromelioideae</taxon>
        <taxon>Ananas</taxon>
    </lineage>
</organism>
<protein>
    <submittedName>
        <fullName evidence="2">Uncharacterized protein</fullName>
    </submittedName>
</protein>
<reference evidence="2" key="1">
    <citation type="submission" date="2020-07" db="EMBL/GenBank/DDBJ databases">
        <authorList>
            <person name="Lin J."/>
        </authorList>
    </citation>
    <scope>NUCLEOTIDE SEQUENCE</scope>
</reference>
<evidence type="ECO:0000313" key="2">
    <source>
        <dbReference type="EMBL" id="CAD1821510.1"/>
    </source>
</evidence>
<dbReference type="AlphaFoldDB" id="A0A6V7NSD0"/>
<feature type="compositionally biased region" description="Polar residues" evidence="1">
    <location>
        <begin position="253"/>
        <end position="284"/>
    </location>
</feature>
<dbReference type="EMBL" id="LR862141">
    <property type="protein sequence ID" value="CAD1821510.1"/>
    <property type="molecule type" value="Genomic_DNA"/>
</dbReference>
<sequence>MLSKHSKTMRQLMMDPVEACRQLGRVSGQVRVALASNRRKTGSVRREGSFQRRILQNSRFLCLLYRYNQRAVPVQPARTGLPALGLALVPVQEPVYRYKGEKTCDLDLSFIKLPDLALGAVIKLYCRRILETSTPGSLEYIYARAGMPSGFLQGRSGCFGLLGAVRVDGGPVSPCWRQIVPRARYLLSLIELDRDTMHTRLGSAYECHSGVGLCAFALVSLMPVGLALHRPVSVEVAGQSQRGRDGCIHSPRDSSAGNTSGKSRTTGISSNAGAARRVTSTEAK</sequence>
<gene>
    <name evidence="2" type="ORF">CB5_LOCUS4721</name>
</gene>
<evidence type="ECO:0000256" key="1">
    <source>
        <dbReference type="SAM" id="MobiDB-lite"/>
    </source>
</evidence>
<proteinExistence type="predicted"/>